<feature type="transmembrane region" description="Helical" evidence="1">
    <location>
        <begin position="32"/>
        <end position="53"/>
    </location>
</feature>
<evidence type="ECO:0000313" key="3">
    <source>
        <dbReference type="Proteomes" id="UP001193081"/>
    </source>
</evidence>
<sequence>MAINSQRISLIEGARARRMALPRYLRIDGSRYLLGLVLILSLMSLIVLVQTGVVATKGYALASLEGEKVILLRERSLLQERQARAQSLDRIRRRAEQLGMQPVTADQVRYVDLMIKPATVPIAPEPSGATTEERQP</sequence>
<name>A0ABS4D584_9CHLR</name>
<keyword evidence="1" id="KW-0812">Transmembrane</keyword>
<keyword evidence="3" id="KW-1185">Reference proteome</keyword>
<dbReference type="Proteomes" id="UP001193081">
    <property type="component" value="Unassembled WGS sequence"/>
</dbReference>
<keyword evidence="1" id="KW-0472">Membrane</keyword>
<gene>
    <name evidence="2" type="ORF">EYB53_002570</name>
</gene>
<keyword evidence="1" id="KW-1133">Transmembrane helix</keyword>
<evidence type="ECO:0000313" key="2">
    <source>
        <dbReference type="EMBL" id="MBP1464585.1"/>
    </source>
</evidence>
<accession>A0ABS4D584</accession>
<comment type="caution">
    <text evidence="2">The sequence shown here is derived from an EMBL/GenBank/DDBJ whole genome shotgun (WGS) entry which is preliminary data.</text>
</comment>
<organism evidence="2 3">
    <name type="scientific">Candidatus Chloroploca mongolica</name>
    <dbReference type="NCBI Taxonomy" id="2528176"/>
    <lineage>
        <taxon>Bacteria</taxon>
        <taxon>Bacillati</taxon>
        <taxon>Chloroflexota</taxon>
        <taxon>Chloroflexia</taxon>
        <taxon>Chloroflexales</taxon>
        <taxon>Chloroflexineae</taxon>
        <taxon>Oscillochloridaceae</taxon>
        <taxon>Candidatus Chloroploca</taxon>
    </lineage>
</organism>
<evidence type="ECO:0008006" key="4">
    <source>
        <dbReference type="Google" id="ProtNLM"/>
    </source>
</evidence>
<reference evidence="2 3" key="1">
    <citation type="submission" date="2021-03" db="EMBL/GenBank/DDBJ databases">
        <authorList>
            <person name="Grouzdev D.S."/>
        </authorList>
    </citation>
    <scope>NUCLEOTIDE SEQUENCE [LARGE SCALE GENOMIC DNA]</scope>
    <source>
        <strain evidence="2 3">M50-1</strain>
    </source>
</reference>
<evidence type="ECO:0000256" key="1">
    <source>
        <dbReference type="SAM" id="Phobius"/>
    </source>
</evidence>
<protein>
    <recommendedName>
        <fullName evidence="4">Cell division protein FtsL</fullName>
    </recommendedName>
</protein>
<proteinExistence type="predicted"/>
<dbReference type="RefSeq" id="WP_205712561.1">
    <property type="nucleotide sequence ID" value="NZ_SIJK02000003.1"/>
</dbReference>
<dbReference type="EMBL" id="SIJK02000003">
    <property type="protein sequence ID" value="MBP1464585.1"/>
    <property type="molecule type" value="Genomic_DNA"/>
</dbReference>